<organism evidence="1">
    <name type="scientific">Culex pipiens</name>
    <name type="common">House mosquito</name>
    <dbReference type="NCBI Taxonomy" id="7175"/>
    <lineage>
        <taxon>Eukaryota</taxon>
        <taxon>Metazoa</taxon>
        <taxon>Ecdysozoa</taxon>
        <taxon>Arthropoda</taxon>
        <taxon>Hexapoda</taxon>
        <taxon>Insecta</taxon>
        <taxon>Pterygota</taxon>
        <taxon>Neoptera</taxon>
        <taxon>Endopterygota</taxon>
        <taxon>Diptera</taxon>
        <taxon>Nematocera</taxon>
        <taxon>Culicoidea</taxon>
        <taxon>Culicidae</taxon>
        <taxon>Culicinae</taxon>
        <taxon>Culicini</taxon>
        <taxon>Culex</taxon>
        <taxon>Culex</taxon>
    </lineage>
</organism>
<dbReference type="EMBL" id="HBUE01214722">
    <property type="protein sequence ID" value="CAG6536249.1"/>
    <property type="molecule type" value="Transcribed_RNA"/>
</dbReference>
<sequence length="134" mass="15529">MDVPHDDGQIGLELLRRVGRHHEEALAAKVLLVPGQQQRHIGFAGHPDKRREGPLRALLFLQEVNLQHRSRLFQVLHQLLLLGRRRNVLHIDELLSVHCARRRNLASAEKFEFALCLRNHGNRVELNKRWSTAV</sequence>
<dbReference type="EMBL" id="HBUE01321241">
    <property type="protein sequence ID" value="CAG6588246.1"/>
    <property type="molecule type" value="Transcribed_RNA"/>
</dbReference>
<proteinExistence type="predicted"/>
<dbReference type="EMBL" id="HBUE01321238">
    <property type="protein sequence ID" value="CAG6588241.1"/>
    <property type="molecule type" value="Transcribed_RNA"/>
</dbReference>
<accession>A0A8D8CFA0</accession>
<dbReference type="AlphaFoldDB" id="A0A8D8CFA0"/>
<evidence type="ECO:0000313" key="1">
    <source>
        <dbReference type="EMBL" id="CAG6491958.1"/>
    </source>
</evidence>
<dbReference type="EMBL" id="HBUE01214721">
    <property type="protein sequence ID" value="CAG6536248.1"/>
    <property type="molecule type" value="Transcribed_RNA"/>
</dbReference>
<name>A0A8D8CFA0_CULPI</name>
<dbReference type="EMBL" id="HBUE01119914">
    <property type="protein sequence ID" value="CAG6491958.1"/>
    <property type="molecule type" value="Transcribed_RNA"/>
</dbReference>
<dbReference type="EMBL" id="HBUE01321237">
    <property type="protein sequence ID" value="CAG6588240.1"/>
    <property type="molecule type" value="Transcribed_RNA"/>
</dbReference>
<protein>
    <submittedName>
        <fullName evidence="1">(northern house mosquito) hypothetical protein</fullName>
    </submittedName>
</protein>
<reference evidence="1" key="1">
    <citation type="submission" date="2021-05" db="EMBL/GenBank/DDBJ databases">
        <authorList>
            <person name="Alioto T."/>
            <person name="Alioto T."/>
            <person name="Gomez Garrido J."/>
        </authorList>
    </citation>
    <scope>NUCLEOTIDE SEQUENCE</scope>
</reference>
<dbReference type="EMBL" id="HBUE01214725">
    <property type="protein sequence ID" value="CAG6536254.1"/>
    <property type="molecule type" value="Transcribed_RNA"/>
</dbReference>